<organism evidence="4 5">
    <name type="scientific">Sinanodonta woodiana</name>
    <name type="common">Chinese pond mussel</name>
    <name type="synonym">Anodonta woodiana</name>
    <dbReference type="NCBI Taxonomy" id="1069815"/>
    <lineage>
        <taxon>Eukaryota</taxon>
        <taxon>Metazoa</taxon>
        <taxon>Spiralia</taxon>
        <taxon>Lophotrochozoa</taxon>
        <taxon>Mollusca</taxon>
        <taxon>Bivalvia</taxon>
        <taxon>Autobranchia</taxon>
        <taxon>Heteroconchia</taxon>
        <taxon>Palaeoheterodonta</taxon>
        <taxon>Unionida</taxon>
        <taxon>Unionoidea</taxon>
        <taxon>Unionidae</taxon>
        <taxon>Unioninae</taxon>
        <taxon>Sinanodonta</taxon>
    </lineage>
</organism>
<keyword evidence="2" id="KW-0472">Membrane</keyword>
<gene>
    <name evidence="4" type="ORF">ACJMK2_015612</name>
</gene>
<sequence length="569" mass="64456">MKMVFVSIGLILQLAIGPAHGKEYTLNTDDVDACTKTHYYEYGDIFKINANGKVSLNQCPLTFVESAAWKEDGESQPCYSLCIKIINYSMKSCQVKMAYHDGLNDLKPASFDCHTFPPVLWCSSKNDIKIAISELKNYSPNEGYEIELKVTPFCENLDPTTTEMSISYHRTPRDPMSQSALIAGSVVGSVSILFVLVVFLFFYLRRRNQRQNQLNQRNSQNRPANTSQRYQTVDHNPSSSQSGSDRAPPYREPDRVDNKPSVGLERNFYSPFQPVDKVPPPIYSRQERGPGSYPVGQERAPAPYFSENDRRPTFVVDRWTPVSPAGVVMPPDPYAYQRSQGLQSVPPPPPQYVQGSQLRYPYGPQENEPFTRDVEPRFKFYNFDYSGPLERSNSASKNVPGSYRISPSKDPSQQHLIDSRGVLPRDRVKVHESEEFTNGESSSDVETTEDETTDDQTQSSSHHVNPFPPFMYNQRVPRPPEGYCYQPNIGHYQGPNRNNIGEESIGLGRNNIGPTSNQEEDIEANEEVLRHETRLLPAILAPCDDSHPRPNEANRPRSPEPPPYEKYLV</sequence>
<reference evidence="4 5" key="1">
    <citation type="submission" date="2024-11" db="EMBL/GenBank/DDBJ databases">
        <title>Chromosome-level genome assembly of the freshwater bivalve Anodonta woodiana.</title>
        <authorList>
            <person name="Chen X."/>
        </authorList>
    </citation>
    <scope>NUCLEOTIDE SEQUENCE [LARGE SCALE GENOMIC DNA]</scope>
    <source>
        <strain evidence="4">MN2024</strain>
        <tissue evidence="4">Gills</tissue>
    </source>
</reference>
<name>A0ABD3UUK4_SINWO</name>
<feature type="transmembrane region" description="Helical" evidence="2">
    <location>
        <begin position="180"/>
        <end position="204"/>
    </location>
</feature>
<feature type="compositionally biased region" description="Pro residues" evidence="1">
    <location>
        <begin position="559"/>
        <end position="569"/>
    </location>
</feature>
<evidence type="ECO:0000313" key="4">
    <source>
        <dbReference type="EMBL" id="KAL3851917.1"/>
    </source>
</evidence>
<feature type="region of interest" description="Disordered" evidence="1">
    <location>
        <begin position="211"/>
        <end position="298"/>
    </location>
</feature>
<keyword evidence="2" id="KW-1133">Transmembrane helix</keyword>
<dbReference type="Proteomes" id="UP001634394">
    <property type="component" value="Unassembled WGS sequence"/>
</dbReference>
<dbReference type="AlphaFoldDB" id="A0ABD3UUK4"/>
<keyword evidence="3" id="KW-0732">Signal</keyword>
<evidence type="ECO:0000256" key="1">
    <source>
        <dbReference type="SAM" id="MobiDB-lite"/>
    </source>
</evidence>
<feature type="compositionally biased region" description="Polar residues" evidence="1">
    <location>
        <begin position="223"/>
        <end position="244"/>
    </location>
</feature>
<feature type="compositionally biased region" description="Basic and acidic residues" evidence="1">
    <location>
        <begin position="248"/>
        <end position="258"/>
    </location>
</feature>
<feature type="signal peptide" evidence="3">
    <location>
        <begin position="1"/>
        <end position="21"/>
    </location>
</feature>
<feature type="compositionally biased region" description="Low complexity" evidence="1">
    <location>
        <begin position="211"/>
        <end position="222"/>
    </location>
</feature>
<keyword evidence="2" id="KW-0812">Transmembrane</keyword>
<feature type="chain" id="PRO_5044802811" evidence="3">
    <location>
        <begin position="22"/>
        <end position="569"/>
    </location>
</feature>
<comment type="caution">
    <text evidence="4">The sequence shown here is derived from an EMBL/GenBank/DDBJ whole genome shotgun (WGS) entry which is preliminary data.</text>
</comment>
<protein>
    <submittedName>
        <fullName evidence="4">Uncharacterized protein</fullName>
    </submittedName>
</protein>
<accession>A0ABD3UUK4</accession>
<evidence type="ECO:0000256" key="3">
    <source>
        <dbReference type="SAM" id="SignalP"/>
    </source>
</evidence>
<proteinExistence type="predicted"/>
<feature type="region of interest" description="Disordered" evidence="1">
    <location>
        <begin position="389"/>
        <end position="479"/>
    </location>
</feature>
<feature type="compositionally biased region" description="Basic and acidic residues" evidence="1">
    <location>
        <begin position="544"/>
        <end position="558"/>
    </location>
</feature>
<keyword evidence="5" id="KW-1185">Reference proteome</keyword>
<evidence type="ECO:0000256" key="2">
    <source>
        <dbReference type="SAM" id="Phobius"/>
    </source>
</evidence>
<feature type="region of interest" description="Disordered" evidence="1">
    <location>
        <begin position="540"/>
        <end position="569"/>
    </location>
</feature>
<evidence type="ECO:0000313" key="5">
    <source>
        <dbReference type="Proteomes" id="UP001634394"/>
    </source>
</evidence>
<dbReference type="EMBL" id="JBJQND010000015">
    <property type="protein sequence ID" value="KAL3851917.1"/>
    <property type="molecule type" value="Genomic_DNA"/>
</dbReference>
<feature type="compositionally biased region" description="Basic and acidic residues" evidence="1">
    <location>
        <begin position="423"/>
        <end position="434"/>
    </location>
</feature>